<evidence type="ECO:0000256" key="1">
    <source>
        <dbReference type="SAM" id="Phobius"/>
    </source>
</evidence>
<name>A0ABS8UJU7_DATST</name>
<keyword evidence="1" id="KW-0472">Membrane</keyword>
<protein>
    <submittedName>
        <fullName evidence="2">Uncharacterized protein</fullName>
    </submittedName>
</protein>
<dbReference type="EMBL" id="JACEIK010002005">
    <property type="protein sequence ID" value="MCD9558372.1"/>
    <property type="molecule type" value="Genomic_DNA"/>
</dbReference>
<keyword evidence="1" id="KW-0812">Transmembrane</keyword>
<organism evidence="2 3">
    <name type="scientific">Datura stramonium</name>
    <name type="common">Jimsonweed</name>
    <name type="synonym">Common thornapple</name>
    <dbReference type="NCBI Taxonomy" id="4076"/>
    <lineage>
        <taxon>Eukaryota</taxon>
        <taxon>Viridiplantae</taxon>
        <taxon>Streptophyta</taxon>
        <taxon>Embryophyta</taxon>
        <taxon>Tracheophyta</taxon>
        <taxon>Spermatophyta</taxon>
        <taxon>Magnoliopsida</taxon>
        <taxon>eudicotyledons</taxon>
        <taxon>Gunneridae</taxon>
        <taxon>Pentapetalae</taxon>
        <taxon>asterids</taxon>
        <taxon>lamiids</taxon>
        <taxon>Solanales</taxon>
        <taxon>Solanaceae</taxon>
        <taxon>Solanoideae</taxon>
        <taxon>Datureae</taxon>
        <taxon>Datura</taxon>
    </lineage>
</organism>
<keyword evidence="1" id="KW-1133">Transmembrane helix</keyword>
<evidence type="ECO:0000313" key="3">
    <source>
        <dbReference type="Proteomes" id="UP000823775"/>
    </source>
</evidence>
<gene>
    <name evidence="2" type="ORF">HAX54_015722</name>
</gene>
<comment type="caution">
    <text evidence="2">The sequence shown here is derived from an EMBL/GenBank/DDBJ whole genome shotgun (WGS) entry which is preliminary data.</text>
</comment>
<keyword evidence="3" id="KW-1185">Reference proteome</keyword>
<reference evidence="2 3" key="1">
    <citation type="journal article" date="2021" name="BMC Genomics">
        <title>Datura genome reveals duplications of psychoactive alkaloid biosynthetic genes and high mutation rate following tissue culture.</title>
        <authorList>
            <person name="Rajewski A."/>
            <person name="Carter-House D."/>
            <person name="Stajich J."/>
            <person name="Litt A."/>
        </authorList>
    </citation>
    <scope>NUCLEOTIDE SEQUENCE [LARGE SCALE GENOMIC DNA]</scope>
    <source>
        <strain evidence="2">AR-01</strain>
    </source>
</reference>
<sequence>MPSCIVTIEGRQEDEQDSPAFVSCLTYLILISFLMWFRIPPHASEPQSLIAKALVSVLTLKPFPNRAAIGGHVLKMLSEYFLQTL</sequence>
<proteinExistence type="predicted"/>
<feature type="transmembrane region" description="Helical" evidence="1">
    <location>
        <begin position="20"/>
        <end position="39"/>
    </location>
</feature>
<accession>A0ABS8UJU7</accession>
<dbReference type="Proteomes" id="UP000823775">
    <property type="component" value="Unassembled WGS sequence"/>
</dbReference>
<evidence type="ECO:0000313" key="2">
    <source>
        <dbReference type="EMBL" id="MCD9558372.1"/>
    </source>
</evidence>